<feature type="non-terminal residue" evidence="1">
    <location>
        <position position="1"/>
    </location>
</feature>
<name>A0A383B2U5_9ZZZZ</name>
<sequence>MKFQFKSRIIILIFCHLILANANWLLAQTHMPADPYYLLFNEKAQFDGKLPMQSNFFRPIYFNTDSTSFSFIIRSETYYNDNAPNQENMDVRYFSKGLGSFKSIQLAFNSPYFSFMAEPYIMPNRFLSVKGISRVGWEGPFSVLNDQPLSGEQRSLNSGIRNLLAAVHYKGIGFGWHAGNRWWGPSIHTSLQM</sequence>
<gene>
    <name evidence="1" type="ORF">METZ01_LOCUS467340</name>
</gene>
<reference evidence="1" key="1">
    <citation type="submission" date="2018-05" db="EMBL/GenBank/DDBJ databases">
        <authorList>
            <person name="Lanie J.A."/>
            <person name="Ng W.-L."/>
            <person name="Kazmierczak K.M."/>
            <person name="Andrzejewski T.M."/>
            <person name="Davidsen T.M."/>
            <person name="Wayne K.J."/>
            <person name="Tettelin H."/>
            <person name="Glass J.I."/>
            <person name="Rusch D."/>
            <person name="Podicherti R."/>
            <person name="Tsui H.-C.T."/>
            <person name="Winkler M.E."/>
        </authorList>
    </citation>
    <scope>NUCLEOTIDE SEQUENCE</scope>
</reference>
<feature type="non-terminal residue" evidence="1">
    <location>
        <position position="193"/>
    </location>
</feature>
<protein>
    <submittedName>
        <fullName evidence="1">Uncharacterized protein</fullName>
    </submittedName>
</protein>
<accession>A0A383B2U5</accession>
<evidence type="ECO:0000313" key="1">
    <source>
        <dbReference type="EMBL" id="SVE14486.1"/>
    </source>
</evidence>
<dbReference type="AlphaFoldDB" id="A0A383B2U5"/>
<organism evidence="1">
    <name type="scientific">marine metagenome</name>
    <dbReference type="NCBI Taxonomy" id="408172"/>
    <lineage>
        <taxon>unclassified sequences</taxon>
        <taxon>metagenomes</taxon>
        <taxon>ecological metagenomes</taxon>
    </lineage>
</organism>
<proteinExistence type="predicted"/>
<dbReference type="EMBL" id="UINC01197153">
    <property type="protein sequence ID" value="SVE14486.1"/>
    <property type="molecule type" value="Genomic_DNA"/>
</dbReference>